<dbReference type="Proteomes" id="UP000319004">
    <property type="component" value="Chromosome"/>
</dbReference>
<dbReference type="RefSeq" id="WP_145388278.1">
    <property type="nucleotide sequence ID" value="NZ_CP037423.1"/>
</dbReference>
<name>A0A518HSW6_9BACT</name>
<sequence length="132" mass="14751">MDNSDSEPIDLEKLQPGPIRHESLSPELLDQVQALYDVIGPFLDTTLEQFEVNLMRDSNPEQEVAIWCCITAAWISYHDRYVGEVELPDEEEKNLIAALIAISTGATDTNRFGVAEPVGQRLLNCYDELGAD</sequence>
<proteinExistence type="predicted"/>
<evidence type="ECO:0000313" key="2">
    <source>
        <dbReference type="Proteomes" id="UP000319004"/>
    </source>
</evidence>
<dbReference type="EMBL" id="CP037423">
    <property type="protein sequence ID" value="QDV43891.1"/>
    <property type="molecule type" value="Genomic_DNA"/>
</dbReference>
<gene>
    <name evidence="1" type="ORF">Enr13x_37510</name>
</gene>
<accession>A0A518HSW6</accession>
<evidence type="ECO:0000313" key="1">
    <source>
        <dbReference type="EMBL" id="QDV43891.1"/>
    </source>
</evidence>
<reference evidence="1 2" key="1">
    <citation type="submission" date="2019-03" db="EMBL/GenBank/DDBJ databases">
        <title>Deep-cultivation of Planctomycetes and their phenomic and genomic characterization uncovers novel biology.</title>
        <authorList>
            <person name="Wiegand S."/>
            <person name="Jogler M."/>
            <person name="Boedeker C."/>
            <person name="Pinto D."/>
            <person name="Vollmers J."/>
            <person name="Rivas-Marin E."/>
            <person name="Kohn T."/>
            <person name="Peeters S.H."/>
            <person name="Heuer A."/>
            <person name="Rast P."/>
            <person name="Oberbeckmann S."/>
            <person name="Bunk B."/>
            <person name="Jeske O."/>
            <person name="Meyerdierks A."/>
            <person name="Storesund J.E."/>
            <person name="Kallscheuer N."/>
            <person name="Luecker S."/>
            <person name="Lage O.M."/>
            <person name="Pohl T."/>
            <person name="Merkel B.J."/>
            <person name="Hornburger P."/>
            <person name="Mueller R.-W."/>
            <person name="Bruemmer F."/>
            <person name="Labrenz M."/>
            <person name="Spormann A.M."/>
            <person name="Op den Camp H."/>
            <person name="Overmann J."/>
            <person name="Amann R."/>
            <person name="Jetten M.S.M."/>
            <person name="Mascher T."/>
            <person name="Medema M.H."/>
            <person name="Devos D.P."/>
            <person name="Kaster A.-K."/>
            <person name="Ovreas L."/>
            <person name="Rohde M."/>
            <person name="Galperin M.Y."/>
            <person name="Jogler C."/>
        </authorList>
    </citation>
    <scope>NUCLEOTIDE SEQUENCE [LARGE SCALE GENOMIC DNA]</scope>
    <source>
        <strain evidence="1 2">Enr13</strain>
    </source>
</reference>
<protein>
    <submittedName>
        <fullName evidence="1">Uncharacterized protein</fullName>
    </submittedName>
</protein>
<keyword evidence="2" id="KW-1185">Reference proteome</keyword>
<dbReference type="KEGG" id="snep:Enr13x_37510"/>
<dbReference type="OrthoDB" id="280288at2"/>
<organism evidence="1 2">
    <name type="scientific">Stieleria neptunia</name>
    <dbReference type="NCBI Taxonomy" id="2527979"/>
    <lineage>
        <taxon>Bacteria</taxon>
        <taxon>Pseudomonadati</taxon>
        <taxon>Planctomycetota</taxon>
        <taxon>Planctomycetia</taxon>
        <taxon>Pirellulales</taxon>
        <taxon>Pirellulaceae</taxon>
        <taxon>Stieleria</taxon>
    </lineage>
</organism>
<dbReference type="AlphaFoldDB" id="A0A518HSW6"/>